<dbReference type="InterPro" id="IPR000073">
    <property type="entry name" value="AB_hydrolase_1"/>
</dbReference>
<keyword evidence="2" id="KW-0378">Hydrolase</keyword>
<dbReference type="PANTHER" id="PTHR43433:SF5">
    <property type="entry name" value="AB HYDROLASE-1 DOMAIN-CONTAINING PROTEIN"/>
    <property type="match status" value="1"/>
</dbReference>
<evidence type="ECO:0000259" key="1">
    <source>
        <dbReference type="Pfam" id="PF00561"/>
    </source>
</evidence>
<dbReference type="SUPFAM" id="SSF53474">
    <property type="entry name" value="alpha/beta-Hydrolases"/>
    <property type="match status" value="1"/>
</dbReference>
<sequence length="305" mass="32258">MGEALIAAGDVELCHETFGDPADPAILLVMGLGTQMLGWRAEFCELLAAEGFHVIRYDNRDVGRSTHFSDHAPPTLLEMVLRRPRNPAYTLEDMAGDAAGLLDALDLRAAHVVGISMGGMIAQALAARRPEKVRSLVSIMSTTGAGRVGQPHLRVMAFLARPPAMTRDATVERNVALQDVIHSPGFERDVAASREIAALSFDRDPDRRGAGRQIAAIMASGDRTASLARITAPTLVIHGTADRMVAVSGGRATAKAIPGARLELIEGMGHDLPRGLWPRLVQLITEQARAADAGHAPAVASPGGA</sequence>
<reference evidence="2 3" key="1">
    <citation type="submission" date="2022-06" db="EMBL/GenBank/DDBJ databases">
        <title>Paraconexibacter antarcticus.</title>
        <authorList>
            <person name="Kim C.S."/>
        </authorList>
    </citation>
    <scope>NUCLEOTIDE SEQUENCE [LARGE SCALE GENOMIC DNA]</scope>
    <source>
        <strain evidence="2 3">02-257</strain>
    </source>
</reference>
<dbReference type="EMBL" id="CP098502">
    <property type="protein sequence ID" value="UTI62730.1"/>
    <property type="molecule type" value="Genomic_DNA"/>
</dbReference>
<dbReference type="RefSeq" id="WP_254569465.1">
    <property type="nucleotide sequence ID" value="NZ_CP098502.1"/>
</dbReference>
<dbReference type="InterPro" id="IPR050471">
    <property type="entry name" value="AB_hydrolase"/>
</dbReference>
<proteinExistence type="predicted"/>
<dbReference type="Gene3D" id="3.40.50.1820">
    <property type="entry name" value="alpha/beta hydrolase"/>
    <property type="match status" value="1"/>
</dbReference>
<accession>A0ABY5DPT6</accession>
<protein>
    <submittedName>
        <fullName evidence="2">Alpha/beta fold hydrolase</fullName>
    </submittedName>
</protein>
<dbReference type="GO" id="GO:0016787">
    <property type="term" value="F:hydrolase activity"/>
    <property type="evidence" value="ECO:0007669"/>
    <property type="project" value="UniProtKB-KW"/>
</dbReference>
<dbReference type="Proteomes" id="UP001056035">
    <property type="component" value="Chromosome"/>
</dbReference>
<dbReference type="InterPro" id="IPR029058">
    <property type="entry name" value="AB_hydrolase_fold"/>
</dbReference>
<evidence type="ECO:0000313" key="3">
    <source>
        <dbReference type="Proteomes" id="UP001056035"/>
    </source>
</evidence>
<name>A0ABY5DPT6_9ACTN</name>
<evidence type="ECO:0000313" key="2">
    <source>
        <dbReference type="EMBL" id="UTI62730.1"/>
    </source>
</evidence>
<feature type="domain" description="AB hydrolase-1" evidence="1">
    <location>
        <begin position="24"/>
        <end position="141"/>
    </location>
</feature>
<organism evidence="2 3">
    <name type="scientific">Paraconexibacter antarcticus</name>
    <dbReference type="NCBI Taxonomy" id="2949664"/>
    <lineage>
        <taxon>Bacteria</taxon>
        <taxon>Bacillati</taxon>
        <taxon>Actinomycetota</taxon>
        <taxon>Thermoleophilia</taxon>
        <taxon>Solirubrobacterales</taxon>
        <taxon>Paraconexibacteraceae</taxon>
        <taxon>Paraconexibacter</taxon>
    </lineage>
</organism>
<dbReference type="Pfam" id="PF00561">
    <property type="entry name" value="Abhydrolase_1"/>
    <property type="match status" value="1"/>
</dbReference>
<gene>
    <name evidence="2" type="ORF">NBH00_15335</name>
</gene>
<dbReference type="PANTHER" id="PTHR43433">
    <property type="entry name" value="HYDROLASE, ALPHA/BETA FOLD FAMILY PROTEIN"/>
    <property type="match status" value="1"/>
</dbReference>
<keyword evidence="3" id="KW-1185">Reference proteome</keyword>